<evidence type="ECO:0000259" key="1">
    <source>
        <dbReference type="Pfam" id="PF00586"/>
    </source>
</evidence>
<name>A0ABS8HTP1_9FIRM</name>
<feature type="domain" description="PurM-like N-terminal" evidence="1">
    <location>
        <begin position="10"/>
        <end position="123"/>
    </location>
</feature>
<reference evidence="2" key="1">
    <citation type="submission" date="2021-11" db="EMBL/GenBank/DDBJ databases">
        <title>Description of a new species Pelosinus isolated from the bottom sediments of Lake Baikal.</title>
        <authorList>
            <person name="Zakharyuk A."/>
        </authorList>
    </citation>
    <scope>NUCLEOTIDE SEQUENCE</scope>
    <source>
        <strain evidence="2">Bkl1</strain>
    </source>
</reference>
<comment type="caution">
    <text evidence="2">The sequence shown here is derived from an EMBL/GenBank/DDBJ whole genome shotgun (WGS) entry which is preliminary data.</text>
</comment>
<dbReference type="Pfam" id="PF00586">
    <property type="entry name" value="AIRS"/>
    <property type="match status" value="1"/>
</dbReference>
<protein>
    <submittedName>
        <fullName evidence="2">Alpha-ribazole-5-phosphate synthase</fullName>
    </submittedName>
</protein>
<dbReference type="Proteomes" id="UP001165492">
    <property type="component" value="Unassembled WGS sequence"/>
</dbReference>
<dbReference type="EMBL" id="JAJHJB010000019">
    <property type="protein sequence ID" value="MCC5466534.1"/>
    <property type="molecule type" value="Genomic_DNA"/>
</dbReference>
<dbReference type="InterPro" id="IPR016188">
    <property type="entry name" value="PurM-like_N"/>
</dbReference>
<evidence type="ECO:0000313" key="2">
    <source>
        <dbReference type="EMBL" id="MCC5466534.1"/>
    </source>
</evidence>
<accession>A0ABS8HTP1</accession>
<sequence length="249" mass="26719">MKVQKVRDLTLIDLGQAKTIVVACDSCGGIGLKEYDVLKVSPFVTGKYTARVALFEILCSGAEVVCLANTICNEMEVTGKKIIAGIEEELEEAGIGKIVLTGSTEENFATFATGFGVTAVGLVENKNLKVNNVKQDALLVAIGKPKVGEEVLKSEKGDIAGYQLIKTLLGSERVYELVPVGSKGILYEAQQLAENNNMHLILHSGIQIDIHKSAGPSTVVVAAMEEALFYQMDLPGSIEVIGMLRHVKR</sequence>
<proteinExistence type="predicted"/>
<keyword evidence="3" id="KW-1185">Reference proteome</keyword>
<dbReference type="Gene3D" id="3.30.1330.10">
    <property type="entry name" value="PurM-like, N-terminal domain"/>
    <property type="match status" value="1"/>
</dbReference>
<gene>
    <name evidence="2" type="ORF">LMF89_14380</name>
</gene>
<dbReference type="InterPro" id="IPR036921">
    <property type="entry name" value="PurM-like_N_sf"/>
</dbReference>
<organism evidence="2 3">
    <name type="scientific">Pelosinus baikalensis</name>
    <dbReference type="NCBI Taxonomy" id="2892015"/>
    <lineage>
        <taxon>Bacteria</taxon>
        <taxon>Bacillati</taxon>
        <taxon>Bacillota</taxon>
        <taxon>Negativicutes</taxon>
        <taxon>Selenomonadales</taxon>
        <taxon>Sporomusaceae</taxon>
        <taxon>Pelosinus</taxon>
    </lineage>
</organism>
<evidence type="ECO:0000313" key="3">
    <source>
        <dbReference type="Proteomes" id="UP001165492"/>
    </source>
</evidence>
<dbReference type="RefSeq" id="WP_229535675.1">
    <property type="nucleotide sequence ID" value="NZ_JAJHJB010000019.1"/>
</dbReference>